<dbReference type="KEGG" id="ipa:Isop_2253"/>
<reference key="1">
    <citation type="submission" date="2010-11" db="EMBL/GenBank/DDBJ databases">
        <title>The complete sequence of chromosome of Isophaera pallida ATCC 43644.</title>
        <authorList>
            <consortium name="US DOE Joint Genome Institute (JGI-PGF)"/>
            <person name="Lucas S."/>
            <person name="Copeland A."/>
            <person name="Lapidus A."/>
            <person name="Bruce D."/>
            <person name="Goodwin L."/>
            <person name="Pitluck S."/>
            <person name="Kyrpides N."/>
            <person name="Mavromatis K."/>
            <person name="Pagani I."/>
            <person name="Ivanova N."/>
            <person name="Saunders E."/>
            <person name="Brettin T."/>
            <person name="Detter J.C."/>
            <person name="Han C."/>
            <person name="Tapia R."/>
            <person name="Land M."/>
            <person name="Hauser L."/>
            <person name="Markowitz V."/>
            <person name="Cheng J.-F."/>
            <person name="Hugenholtz P."/>
            <person name="Woyke T."/>
            <person name="Wu D."/>
            <person name="Eisen J.A."/>
        </authorList>
    </citation>
    <scope>NUCLEOTIDE SEQUENCE</scope>
    <source>
        <strain>ATCC 43644</strain>
    </source>
</reference>
<protein>
    <submittedName>
        <fullName evidence="2">Uncharacterized protein</fullName>
    </submittedName>
</protein>
<proteinExistence type="predicted"/>
<gene>
    <name evidence="2" type="ordered locus">Isop_2253</name>
</gene>
<organism evidence="2 3">
    <name type="scientific">Isosphaera pallida (strain ATCC 43644 / DSM 9630 / IS1B)</name>
    <dbReference type="NCBI Taxonomy" id="575540"/>
    <lineage>
        <taxon>Bacteria</taxon>
        <taxon>Pseudomonadati</taxon>
        <taxon>Planctomycetota</taxon>
        <taxon>Planctomycetia</taxon>
        <taxon>Isosphaerales</taxon>
        <taxon>Isosphaeraceae</taxon>
        <taxon>Isosphaera</taxon>
    </lineage>
</organism>
<dbReference type="HOGENOM" id="CLU_699759_0_0_0"/>
<dbReference type="InParanoid" id="E8R5S4"/>
<keyword evidence="1" id="KW-0472">Membrane</keyword>
<name>E8R5S4_ISOPI</name>
<evidence type="ECO:0000256" key="1">
    <source>
        <dbReference type="SAM" id="Phobius"/>
    </source>
</evidence>
<evidence type="ECO:0000313" key="2">
    <source>
        <dbReference type="EMBL" id="ADV62831.1"/>
    </source>
</evidence>
<sequence>MSRNDVTISTNRRRRWKVWLVAGLTLLLGLPLVGWSWWSSTLAQRIADLAAQLDRAGQPWRYADLIKPFPKASLEPSSLRVIAKTIPTSFLKPQPGRENLWEQIANLEPGQRLNDTQLDALRAELAKADEPLKSARELARVEPPAPIELDPVAELVDLMADDLATNSVRVVARLLFLDILDHAHQGRSAEAMDSLVALMNLTRMLDHAPSMMVQLVRIALVQIVVEATQHLLALCPLDQSQLDRLNALLEREGAYRLAEVAFKAERAMAFERLNLIESGQIPSNSPLNALSGLTFRPFLRQSQWIVMNGLTQIIDLIQNTPPSSWIEDTQSLLDNIAVESGGIGPFQAASSMGLLNLAPCRSVVEADVRRIAQVRVAQTALRLQKPQTGRQTDP</sequence>
<dbReference type="AlphaFoldDB" id="E8R5S4"/>
<keyword evidence="1" id="KW-1133">Transmembrane helix</keyword>
<accession>E8R5S4</accession>
<evidence type="ECO:0000313" key="3">
    <source>
        <dbReference type="Proteomes" id="UP000008631"/>
    </source>
</evidence>
<reference evidence="2 3" key="2">
    <citation type="journal article" date="2011" name="Stand. Genomic Sci.">
        <title>Complete genome sequence of Isosphaera pallida type strain (IS1B).</title>
        <authorList>
            <consortium name="US DOE Joint Genome Institute (JGI-PGF)"/>
            <person name="Goker M."/>
            <person name="Cleland D."/>
            <person name="Saunders E."/>
            <person name="Lapidus A."/>
            <person name="Nolan M."/>
            <person name="Lucas S."/>
            <person name="Hammon N."/>
            <person name="Deshpande S."/>
            <person name="Cheng J.F."/>
            <person name="Tapia R."/>
            <person name="Han C."/>
            <person name="Goodwin L."/>
            <person name="Pitluck S."/>
            <person name="Liolios K."/>
            <person name="Pagani I."/>
            <person name="Ivanova N."/>
            <person name="Mavromatis K."/>
            <person name="Pati A."/>
            <person name="Chen A."/>
            <person name="Palaniappan K."/>
            <person name="Land M."/>
            <person name="Hauser L."/>
            <person name="Chang Y.J."/>
            <person name="Jeffries C.D."/>
            <person name="Detter J.C."/>
            <person name="Beck B."/>
            <person name="Woyke T."/>
            <person name="Bristow J."/>
            <person name="Eisen J.A."/>
            <person name="Markowitz V."/>
            <person name="Hugenholtz P."/>
            <person name="Kyrpides N.C."/>
            <person name="Klenk H.P."/>
        </authorList>
    </citation>
    <scope>NUCLEOTIDE SEQUENCE [LARGE SCALE GENOMIC DNA]</scope>
    <source>
        <strain evidence="3">ATCC 43644 / DSM 9630 / IS1B</strain>
    </source>
</reference>
<keyword evidence="3" id="KW-1185">Reference proteome</keyword>
<dbReference type="Proteomes" id="UP000008631">
    <property type="component" value="Chromosome"/>
</dbReference>
<keyword evidence="1" id="KW-0812">Transmembrane</keyword>
<dbReference type="EMBL" id="CP002353">
    <property type="protein sequence ID" value="ADV62831.1"/>
    <property type="molecule type" value="Genomic_DNA"/>
</dbReference>
<feature type="transmembrane region" description="Helical" evidence="1">
    <location>
        <begin position="18"/>
        <end position="38"/>
    </location>
</feature>
<dbReference type="RefSeq" id="WP_013565119.1">
    <property type="nucleotide sequence ID" value="NC_014962.1"/>
</dbReference>
<dbReference type="STRING" id="575540.Isop_2253"/>